<dbReference type="PANTHER" id="PTHR48059:SF30">
    <property type="entry name" value="OS06G0587000 PROTEIN"/>
    <property type="match status" value="1"/>
</dbReference>
<dbReference type="Proteomes" id="UP001187471">
    <property type="component" value="Unassembled WGS sequence"/>
</dbReference>
<proteinExistence type="predicted"/>
<gene>
    <name evidence="2" type="ORF">RJ640_009690</name>
</gene>
<comment type="subcellular location">
    <subcellularLocation>
        <location evidence="1">Cell envelope</location>
    </subcellularLocation>
</comment>
<dbReference type="InterPro" id="IPR032675">
    <property type="entry name" value="LRR_dom_sf"/>
</dbReference>
<dbReference type="SUPFAM" id="SSF52047">
    <property type="entry name" value="RNI-like"/>
    <property type="match status" value="1"/>
</dbReference>
<keyword evidence="3" id="KW-1185">Reference proteome</keyword>
<evidence type="ECO:0000313" key="2">
    <source>
        <dbReference type="EMBL" id="KAK2993294.1"/>
    </source>
</evidence>
<evidence type="ECO:0000313" key="3">
    <source>
        <dbReference type="Proteomes" id="UP001187471"/>
    </source>
</evidence>
<name>A0AA88RWG1_9ASTE</name>
<feature type="non-terminal residue" evidence="2">
    <location>
        <position position="1"/>
    </location>
</feature>
<comment type="caution">
    <text evidence="2">The sequence shown here is derived from an EMBL/GenBank/DDBJ whole genome shotgun (WGS) entry which is preliminary data.</text>
</comment>
<sequence>MDPSELKTQFKIMDTMSSDQTSWSFLYPNPCKPGSSWVRIECKPGTDNHVHVTRLVFGTPPNPTYKNTSTFPSQIFGLPYLRSAFFFNWFFIHTKTTITLFFTKQTLPCNIAQSLIKFCTCRLNPASNFFSKVSSNPQILQFAHCNIPNQLGSLRNLEGLDLIYNSLTHLISYTVGRVCFKNLSSNSLVRSIPNTIEKLNSLVFMALRNNKLRGELFFSQIQKPQKELLCYIKYFIMDDNP</sequence>
<reference evidence="2" key="1">
    <citation type="submission" date="2022-12" db="EMBL/GenBank/DDBJ databases">
        <title>Draft genome assemblies for two species of Escallonia (Escalloniales).</title>
        <authorList>
            <person name="Chanderbali A."/>
            <person name="Dervinis C."/>
            <person name="Anghel I."/>
            <person name="Soltis D."/>
            <person name="Soltis P."/>
            <person name="Zapata F."/>
        </authorList>
    </citation>
    <scope>NUCLEOTIDE SEQUENCE</scope>
    <source>
        <strain evidence="2">UCBG92.1500</strain>
        <tissue evidence="2">Leaf</tissue>
    </source>
</reference>
<dbReference type="AlphaFoldDB" id="A0AA88RWG1"/>
<dbReference type="InterPro" id="IPR051848">
    <property type="entry name" value="PGIP"/>
</dbReference>
<organism evidence="2 3">
    <name type="scientific">Escallonia rubra</name>
    <dbReference type="NCBI Taxonomy" id="112253"/>
    <lineage>
        <taxon>Eukaryota</taxon>
        <taxon>Viridiplantae</taxon>
        <taxon>Streptophyta</taxon>
        <taxon>Embryophyta</taxon>
        <taxon>Tracheophyta</taxon>
        <taxon>Spermatophyta</taxon>
        <taxon>Magnoliopsida</taxon>
        <taxon>eudicotyledons</taxon>
        <taxon>Gunneridae</taxon>
        <taxon>Pentapetalae</taxon>
        <taxon>asterids</taxon>
        <taxon>campanulids</taxon>
        <taxon>Escalloniales</taxon>
        <taxon>Escalloniaceae</taxon>
        <taxon>Escallonia</taxon>
    </lineage>
</organism>
<dbReference type="Gene3D" id="3.80.10.10">
    <property type="entry name" value="Ribonuclease Inhibitor"/>
    <property type="match status" value="1"/>
</dbReference>
<accession>A0AA88RWG1</accession>
<protein>
    <submittedName>
        <fullName evidence="2">Uncharacterized protein</fullName>
    </submittedName>
</protein>
<evidence type="ECO:0000256" key="1">
    <source>
        <dbReference type="ARBA" id="ARBA00004196"/>
    </source>
</evidence>
<dbReference type="EMBL" id="JAVXUO010000332">
    <property type="protein sequence ID" value="KAK2993294.1"/>
    <property type="molecule type" value="Genomic_DNA"/>
</dbReference>
<dbReference type="PANTHER" id="PTHR48059">
    <property type="entry name" value="POLYGALACTURONASE INHIBITOR 1"/>
    <property type="match status" value="1"/>
</dbReference>